<keyword evidence="6" id="KW-1185">Reference proteome</keyword>
<evidence type="ECO:0000256" key="2">
    <source>
        <dbReference type="ARBA" id="ARBA00022729"/>
    </source>
</evidence>
<dbReference type="InterPro" id="IPR026444">
    <property type="entry name" value="Secre_tail"/>
</dbReference>
<dbReference type="NCBIfam" id="TIGR04183">
    <property type="entry name" value="Por_Secre_tail"/>
    <property type="match status" value="1"/>
</dbReference>
<feature type="domain" description="Secretion system C-terminal sorting" evidence="4">
    <location>
        <begin position="461"/>
        <end position="530"/>
    </location>
</feature>
<reference evidence="5" key="1">
    <citation type="submission" date="2022-04" db="EMBL/GenBank/DDBJ databases">
        <title>Consumption of N2O by Flavobacterium azooxidireducens sp. nov. isolated from Decomposing Leaf Litter of Phragmites australis (Cav.).</title>
        <authorList>
            <person name="Behrendt U."/>
            <person name="Spanner T."/>
            <person name="Augustin J."/>
            <person name="Horn M.A."/>
            <person name="Kolb S."/>
            <person name="Ulrich A."/>
        </authorList>
    </citation>
    <scope>NUCLEOTIDE SEQUENCE</scope>
    <source>
        <strain evidence="5">IGB 4-14</strain>
    </source>
</reference>
<feature type="signal peptide" evidence="3">
    <location>
        <begin position="1"/>
        <end position="22"/>
    </location>
</feature>
<feature type="chain" id="PRO_5045189045" evidence="3">
    <location>
        <begin position="23"/>
        <end position="534"/>
    </location>
</feature>
<proteinExistence type="inferred from homology"/>
<name>A0ABY4KHP2_9FLAO</name>
<evidence type="ECO:0000259" key="4">
    <source>
        <dbReference type="Pfam" id="PF18962"/>
    </source>
</evidence>
<evidence type="ECO:0000313" key="6">
    <source>
        <dbReference type="Proteomes" id="UP000830583"/>
    </source>
</evidence>
<protein>
    <submittedName>
        <fullName evidence="5">Ice-binding family protein</fullName>
    </submittedName>
</protein>
<gene>
    <name evidence="5" type="ORF">M0M57_05080</name>
</gene>
<dbReference type="RefSeq" id="WP_248435971.1">
    <property type="nucleotide sequence ID" value="NZ_CP096205.1"/>
</dbReference>
<dbReference type="Proteomes" id="UP000830583">
    <property type="component" value="Chromosome"/>
</dbReference>
<evidence type="ECO:0000256" key="3">
    <source>
        <dbReference type="SAM" id="SignalP"/>
    </source>
</evidence>
<accession>A0ABY4KHP2</accession>
<organism evidence="5 6">
    <name type="scientific">Flavobacterium azooxidireducens</name>
    <dbReference type="NCBI Taxonomy" id="1871076"/>
    <lineage>
        <taxon>Bacteria</taxon>
        <taxon>Pseudomonadati</taxon>
        <taxon>Bacteroidota</taxon>
        <taxon>Flavobacteriia</taxon>
        <taxon>Flavobacteriales</taxon>
        <taxon>Flavobacteriaceae</taxon>
        <taxon>Flavobacterium</taxon>
    </lineage>
</organism>
<dbReference type="Pfam" id="PF18962">
    <property type="entry name" value="Por_Secre_tail"/>
    <property type="match status" value="1"/>
</dbReference>
<sequence>MHKLLLLATSVALTCLVTQANAQAPVLGTSSSFALFSTNGAVSNTGLSHLTGNVGTNNGPNNNFGNVDGVMHNANGSTAAAATALTIAYNQLDAAIPDFFPSSLLGNGETLEVGTYFIGESASLNNTLTLDAEGDENAVFIFQIQGSFSSAAGSQVILTNGALACNVFWKIEGLVDLATNTVMKGTIVANNAAIILNSGVSLEGRALSTTGAVTVSGVTVRMPLGCGTPELTGPLAPPLNTVVCYTVFSGNGEVTNTGISFVTGDIGTNVGLTTGFQAENVTGTIHPNPDVSTAQCAADLNVVYSYLNTLPVDIQLLYPAAFGNDLVLTPHTYLMNAATVLTGKVTLNAQDNPDAVFVIKIVGALSTSTYATIELINGAQAKNVFWKVDGAINLNDYSDFKGTVIGNNGAVILNLGVAIEGRVLSTSGGITTFGINAVMTPGCESLSTPSNEVANNTAKFYPNPFSSTLTIDLAGIESSSSELTIYNTLGALVYKTELTQNTTELSLNLPTGIYYYRVATSNGTVQTGKLVSKQ</sequence>
<evidence type="ECO:0000256" key="1">
    <source>
        <dbReference type="ARBA" id="ARBA00005445"/>
    </source>
</evidence>
<keyword evidence="2 3" id="KW-0732">Signal</keyword>
<evidence type="ECO:0000313" key="5">
    <source>
        <dbReference type="EMBL" id="UPQ80209.1"/>
    </source>
</evidence>
<dbReference type="EMBL" id="CP096205">
    <property type="protein sequence ID" value="UPQ80209.1"/>
    <property type="molecule type" value="Genomic_DNA"/>
</dbReference>
<comment type="similarity">
    <text evidence="1">Belongs to the ice-binding protein family.</text>
</comment>
<dbReference type="Pfam" id="PF11999">
    <property type="entry name" value="Ice_binding"/>
    <property type="match status" value="2"/>
</dbReference>
<dbReference type="InterPro" id="IPR021884">
    <property type="entry name" value="Ice-bd_prot"/>
</dbReference>